<protein>
    <submittedName>
        <fullName evidence="1">Uncharacterized protein</fullName>
    </submittedName>
</protein>
<keyword evidence="2" id="KW-1185">Reference proteome</keyword>
<reference evidence="1 2" key="1">
    <citation type="submission" date="2021-08" db="EMBL/GenBank/DDBJ databases">
        <title>Draft Genome Sequence of Phanerochaete sordida strain YK-624.</title>
        <authorList>
            <person name="Mori T."/>
            <person name="Dohra H."/>
            <person name="Suzuki T."/>
            <person name="Kawagishi H."/>
            <person name="Hirai H."/>
        </authorList>
    </citation>
    <scope>NUCLEOTIDE SEQUENCE [LARGE SCALE GENOMIC DNA]</scope>
    <source>
        <strain evidence="1 2">YK-624</strain>
    </source>
</reference>
<sequence length="442" mass="48362">MLNGAGSHSLTVTYRIPSEDWSGHGVVKVDGRTEQLLQMLRDNIARVDTLLMPYLPELFTPEFAAQATSLRRLIFTGDTPAPAEDAFFPARFGPGACPALAHLACTLPMWEPRTPLCVPALRTLIVKRVFVPDVLNGAGEDGEAYLTDLDELVYALAHTPRLEHLDVALADVFWDAQKAALPKLQALNIRATTRVCAAVLHLAALPHDVKMHAECLSDPAFATNSTTAVLELLTEALAAPAPPSTRFAPARSAALAARGAYGSTTLRGWRRARALSAAAPDVALLLEMGADRADIRALLDGAPVFACARAFCAGRALRRLALECVEGPGAWELLARTPATRTFFRGVRFEMRGARKGDSALTEELERMCSHTFEFTDHVSEFAAVCAARTARGLEPFVEMRHDREVLRPPGPEWGTQNYEDWLHGPHYMRYTEDPWTAECTL</sequence>
<accession>A0A9P3LLE8</accession>
<name>A0A9P3LLE8_9APHY</name>
<comment type="caution">
    <text evidence="1">The sequence shown here is derived from an EMBL/GenBank/DDBJ whole genome shotgun (WGS) entry which is preliminary data.</text>
</comment>
<evidence type="ECO:0000313" key="2">
    <source>
        <dbReference type="Proteomes" id="UP000703269"/>
    </source>
</evidence>
<dbReference type="AlphaFoldDB" id="A0A9P3LLE8"/>
<proteinExistence type="predicted"/>
<dbReference type="EMBL" id="BPQB01000091">
    <property type="protein sequence ID" value="GJE98619.1"/>
    <property type="molecule type" value="Genomic_DNA"/>
</dbReference>
<organism evidence="1 2">
    <name type="scientific">Phanerochaete sordida</name>
    <dbReference type="NCBI Taxonomy" id="48140"/>
    <lineage>
        <taxon>Eukaryota</taxon>
        <taxon>Fungi</taxon>
        <taxon>Dikarya</taxon>
        <taxon>Basidiomycota</taxon>
        <taxon>Agaricomycotina</taxon>
        <taxon>Agaricomycetes</taxon>
        <taxon>Polyporales</taxon>
        <taxon>Phanerochaetaceae</taxon>
        <taxon>Phanerochaete</taxon>
    </lineage>
</organism>
<dbReference type="Proteomes" id="UP000703269">
    <property type="component" value="Unassembled WGS sequence"/>
</dbReference>
<evidence type="ECO:0000313" key="1">
    <source>
        <dbReference type="EMBL" id="GJE98619.1"/>
    </source>
</evidence>
<gene>
    <name evidence="1" type="ORF">PsYK624_148530</name>
</gene>